<sequence>MNLQERKKERKKAKIRFTNDLACHFLFSEDRLPMAYASS</sequence>
<proteinExistence type="predicted"/>
<evidence type="ECO:0000313" key="1">
    <source>
        <dbReference type="EMBL" id="EYB10594.1"/>
    </source>
</evidence>
<comment type="caution">
    <text evidence="1">The sequence shown here is derived from an EMBL/GenBank/DDBJ whole genome shotgun (WGS) entry which is preliminary data.</text>
</comment>
<name>A0AB73AN15_BACFG</name>
<dbReference type="Proteomes" id="UP000021175">
    <property type="component" value="Unassembled WGS sequence"/>
</dbReference>
<organism evidence="1 2">
    <name type="scientific">Bacteroides fragilis str. 3783N1-6</name>
    <dbReference type="NCBI Taxonomy" id="1339310"/>
    <lineage>
        <taxon>Bacteria</taxon>
        <taxon>Pseudomonadati</taxon>
        <taxon>Bacteroidota</taxon>
        <taxon>Bacteroidia</taxon>
        <taxon>Bacteroidales</taxon>
        <taxon>Bacteroidaceae</taxon>
        <taxon>Bacteroides</taxon>
    </lineage>
</organism>
<accession>A0AB73AN15</accession>
<dbReference type="AlphaFoldDB" id="A0AB73AN15"/>
<reference evidence="1 2" key="1">
    <citation type="submission" date="2014-02" db="EMBL/GenBank/DDBJ databases">
        <authorList>
            <person name="Sears C."/>
            <person name="Carroll K."/>
            <person name="Sack B.R."/>
            <person name="Qadri F."/>
            <person name="Myers L.L."/>
            <person name="Chung G.-T."/>
            <person name="Escheverria P."/>
            <person name="Fraser C.M."/>
            <person name="Sadzewicz L."/>
            <person name="Shefchek K.A."/>
            <person name="Tallon L."/>
            <person name="Das S.P."/>
            <person name="Daugherty S."/>
            <person name="Mongodin E.F."/>
        </authorList>
    </citation>
    <scope>NUCLEOTIDE SEQUENCE [LARGE SCALE GENOMIC DNA]</scope>
    <source>
        <strain evidence="1 2">3783N1-6</strain>
    </source>
</reference>
<gene>
    <name evidence="1" type="ORF">M119_1131</name>
</gene>
<dbReference type="EMBL" id="JGEU01000032">
    <property type="protein sequence ID" value="EYB10594.1"/>
    <property type="molecule type" value="Genomic_DNA"/>
</dbReference>
<protein>
    <submittedName>
        <fullName evidence="1">Uncharacterized protein</fullName>
    </submittedName>
</protein>
<evidence type="ECO:0000313" key="2">
    <source>
        <dbReference type="Proteomes" id="UP000021175"/>
    </source>
</evidence>